<dbReference type="AlphaFoldDB" id="A0A075I4E8"/>
<accession>A0A075I4E8</accession>
<dbReference type="EMBL" id="KF901215">
    <property type="protein sequence ID" value="AIF22730.1"/>
    <property type="molecule type" value="Genomic_DNA"/>
</dbReference>
<name>A0A075I4E8_9ARCH</name>
<protein>
    <submittedName>
        <fullName evidence="1">Uncharacterized protein</fullName>
    </submittedName>
</protein>
<evidence type="ECO:0000313" key="1">
    <source>
        <dbReference type="EMBL" id="AIF22730.1"/>
    </source>
</evidence>
<organism evidence="1">
    <name type="scientific">uncultured marine thaumarchaeote SAT1000_10_F12</name>
    <dbReference type="NCBI Taxonomy" id="1456373"/>
    <lineage>
        <taxon>Archaea</taxon>
        <taxon>Nitrososphaerota</taxon>
        <taxon>environmental samples</taxon>
    </lineage>
</organism>
<sequence>MKNTTIFLSLFTILVILPCFDQVLAAPSISIETSQDVYAYGDHLVMIINVSEITGDDGYIYITDPAERKVYFYSNQFHKNMLNSHQTFLLILLYGKLVHMH</sequence>
<proteinExistence type="predicted"/>
<reference evidence="1" key="1">
    <citation type="journal article" date="2014" name="Genome Biol. Evol.">
        <title>Pangenome evidence for extensive interdomain horizontal transfer affecting lineage core and shell genes in uncultured planktonic thaumarchaeota and euryarchaeota.</title>
        <authorList>
            <person name="Deschamps P."/>
            <person name="Zivanovic Y."/>
            <person name="Moreira D."/>
            <person name="Rodriguez-Valera F."/>
            <person name="Lopez-Garcia P."/>
        </authorList>
    </citation>
    <scope>NUCLEOTIDE SEQUENCE</scope>
</reference>